<dbReference type="Proteomes" id="UP000248198">
    <property type="component" value="Unassembled WGS sequence"/>
</dbReference>
<reference evidence="1 2" key="1">
    <citation type="submission" date="2018-06" db="EMBL/GenBank/DDBJ databases">
        <title>Genomic Encyclopedia of Archaeal and Bacterial Type Strains, Phase II (KMG-II): from individual species to whole genera.</title>
        <authorList>
            <person name="Goeker M."/>
        </authorList>
    </citation>
    <scope>NUCLEOTIDE SEQUENCE [LARGE SCALE GENOMIC DNA]</scope>
    <source>
        <strain evidence="1 2">DSM 27372</strain>
    </source>
</reference>
<dbReference type="AlphaFoldDB" id="A0A318UEM5"/>
<evidence type="ECO:0000313" key="2">
    <source>
        <dbReference type="Proteomes" id="UP000248198"/>
    </source>
</evidence>
<dbReference type="RefSeq" id="WP_110830673.1">
    <property type="nucleotide sequence ID" value="NZ_QKLU01000004.1"/>
</dbReference>
<name>A0A318UEM5_9SPHI</name>
<keyword evidence="2" id="KW-1185">Reference proteome</keyword>
<proteinExistence type="predicted"/>
<accession>A0A318UEM5</accession>
<organism evidence="1 2">
    <name type="scientific">Pedobacter nutrimenti</name>
    <dbReference type="NCBI Taxonomy" id="1241337"/>
    <lineage>
        <taxon>Bacteria</taxon>
        <taxon>Pseudomonadati</taxon>
        <taxon>Bacteroidota</taxon>
        <taxon>Sphingobacteriia</taxon>
        <taxon>Sphingobacteriales</taxon>
        <taxon>Sphingobacteriaceae</taxon>
        <taxon>Pedobacter</taxon>
    </lineage>
</organism>
<dbReference type="EMBL" id="QKLU01000004">
    <property type="protein sequence ID" value="PYF73930.1"/>
    <property type="molecule type" value="Genomic_DNA"/>
</dbReference>
<protein>
    <submittedName>
        <fullName evidence="1">Uncharacterized protein</fullName>
    </submittedName>
</protein>
<sequence>MDTLKKFELMEKIVRELEDLQHSQQALIQKLGKIEVDNIDLGDKRLDKDLPDMHQRVADNLDTIGGILEYFAEKTQNFGDKNNVDALKEKQAINNANGQS</sequence>
<comment type="caution">
    <text evidence="1">The sequence shown here is derived from an EMBL/GenBank/DDBJ whole genome shotgun (WGS) entry which is preliminary data.</text>
</comment>
<evidence type="ECO:0000313" key="1">
    <source>
        <dbReference type="EMBL" id="PYF73930.1"/>
    </source>
</evidence>
<gene>
    <name evidence="1" type="ORF">B0O44_104100</name>
</gene>
<dbReference type="OrthoDB" id="675448at2"/>